<dbReference type="Gramene" id="Jr06_17780_p1">
    <property type="protein sequence ID" value="cds.Jr06_17780_p1"/>
    <property type="gene ID" value="Jr06_17780"/>
</dbReference>
<dbReference type="GeneID" id="108989532"/>
<dbReference type="OrthoDB" id="1733683at2759"/>
<dbReference type="InterPro" id="IPR035897">
    <property type="entry name" value="Toll_tir_struct_dom_sf"/>
</dbReference>
<dbReference type="FunFam" id="3.40.50.10140:FF:000007">
    <property type="entry name" value="Disease resistance protein (TIR-NBS-LRR class)"/>
    <property type="match status" value="1"/>
</dbReference>
<evidence type="ECO:0000256" key="4">
    <source>
        <dbReference type="ARBA" id="ARBA00023027"/>
    </source>
</evidence>
<dbReference type="Gene3D" id="3.80.10.10">
    <property type="entry name" value="Ribonuclease Inhibitor"/>
    <property type="match status" value="2"/>
</dbReference>
<keyword evidence="6" id="KW-1185">Reference proteome</keyword>
<dbReference type="Gene3D" id="1.10.8.430">
    <property type="entry name" value="Helical domain of apoptotic protease-activating factors"/>
    <property type="match status" value="1"/>
</dbReference>
<name>A0A2I4EH29_JUGRE</name>
<dbReference type="PANTHER" id="PTHR11017:SF570">
    <property type="entry name" value="DISEASE RESISTANCE PROTEIN (TIR-NBS CLASS)-RELATED"/>
    <property type="match status" value="1"/>
</dbReference>
<dbReference type="Gene3D" id="3.40.50.10140">
    <property type="entry name" value="Toll/interleukin-1 receptor homology (TIR) domain"/>
    <property type="match status" value="1"/>
</dbReference>
<evidence type="ECO:0000256" key="1">
    <source>
        <dbReference type="ARBA" id="ARBA00022614"/>
    </source>
</evidence>
<dbReference type="InterPro" id="IPR036390">
    <property type="entry name" value="WH_DNA-bd_sf"/>
</dbReference>
<dbReference type="PROSITE" id="PS50104">
    <property type="entry name" value="TIR"/>
    <property type="match status" value="1"/>
</dbReference>
<dbReference type="SMART" id="SM00255">
    <property type="entry name" value="TIR"/>
    <property type="match status" value="1"/>
</dbReference>
<dbReference type="GO" id="GO:0006952">
    <property type="term" value="P:defense response"/>
    <property type="evidence" value="ECO:0007669"/>
    <property type="project" value="UniProtKB-KW"/>
</dbReference>
<dbReference type="PANTHER" id="PTHR11017">
    <property type="entry name" value="LEUCINE-RICH REPEAT-CONTAINING PROTEIN"/>
    <property type="match status" value="1"/>
</dbReference>
<evidence type="ECO:0000313" key="7">
    <source>
        <dbReference type="RefSeq" id="XP_018818711.1"/>
    </source>
</evidence>
<accession>A0A2I4EH29</accession>
<feature type="compositionally biased region" description="Low complexity" evidence="5">
    <location>
        <begin position="12"/>
        <end position="22"/>
    </location>
</feature>
<dbReference type="Pfam" id="PF00931">
    <property type="entry name" value="NB-ARC"/>
    <property type="match status" value="1"/>
</dbReference>
<dbReference type="SMART" id="SM00382">
    <property type="entry name" value="AAA"/>
    <property type="match status" value="1"/>
</dbReference>
<dbReference type="InterPro" id="IPR042197">
    <property type="entry name" value="Apaf_helical"/>
</dbReference>
<dbReference type="InterPro" id="IPR003593">
    <property type="entry name" value="AAA+_ATPase"/>
</dbReference>
<dbReference type="InterPro" id="IPR000157">
    <property type="entry name" value="TIR_dom"/>
</dbReference>
<dbReference type="KEGG" id="jre:108989532"/>
<dbReference type="InterPro" id="IPR002182">
    <property type="entry name" value="NB-ARC"/>
</dbReference>
<dbReference type="SUPFAM" id="SSF52540">
    <property type="entry name" value="P-loop containing nucleoside triphosphate hydrolases"/>
    <property type="match status" value="1"/>
</dbReference>
<proteinExistence type="predicted"/>
<organism evidence="6 7">
    <name type="scientific">Juglans regia</name>
    <name type="common">English walnut</name>
    <dbReference type="NCBI Taxonomy" id="51240"/>
    <lineage>
        <taxon>Eukaryota</taxon>
        <taxon>Viridiplantae</taxon>
        <taxon>Streptophyta</taxon>
        <taxon>Embryophyta</taxon>
        <taxon>Tracheophyta</taxon>
        <taxon>Spermatophyta</taxon>
        <taxon>Magnoliopsida</taxon>
        <taxon>eudicotyledons</taxon>
        <taxon>Gunneridae</taxon>
        <taxon>Pentapetalae</taxon>
        <taxon>rosids</taxon>
        <taxon>fabids</taxon>
        <taxon>Fagales</taxon>
        <taxon>Juglandaceae</taxon>
        <taxon>Juglans</taxon>
    </lineage>
</organism>
<gene>
    <name evidence="7" type="primary">LOC108989532</name>
</gene>
<dbReference type="FunCoup" id="A0A2I4EH29">
    <property type="interactions" value="257"/>
</dbReference>
<evidence type="ECO:0000256" key="5">
    <source>
        <dbReference type="SAM" id="MobiDB-lite"/>
    </source>
</evidence>
<dbReference type="GO" id="GO:0007165">
    <property type="term" value="P:signal transduction"/>
    <property type="evidence" value="ECO:0007669"/>
    <property type="project" value="InterPro"/>
</dbReference>
<keyword evidence="2" id="KW-0677">Repeat</keyword>
<dbReference type="SUPFAM" id="SSF52058">
    <property type="entry name" value="L domain-like"/>
    <property type="match status" value="1"/>
</dbReference>
<dbReference type="RefSeq" id="XP_018818711.1">
    <property type="nucleotide sequence ID" value="XM_018963166.2"/>
</dbReference>
<dbReference type="SUPFAM" id="SSF46785">
    <property type="entry name" value="Winged helix' DNA-binding domain"/>
    <property type="match status" value="1"/>
</dbReference>
<dbReference type="InterPro" id="IPR058192">
    <property type="entry name" value="WHD_ROQ1-like"/>
</dbReference>
<dbReference type="Pfam" id="PF23282">
    <property type="entry name" value="WHD_ROQ1"/>
    <property type="match status" value="1"/>
</dbReference>
<dbReference type="Pfam" id="PF01582">
    <property type="entry name" value="TIR"/>
    <property type="match status" value="1"/>
</dbReference>
<evidence type="ECO:0000256" key="2">
    <source>
        <dbReference type="ARBA" id="ARBA00022737"/>
    </source>
</evidence>
<dbReference type="InterPro" id="IPR058546">
    <property type="entry name" value="RPS4B/Roq1-like_LRR"/>
</dbReference>
<dbReference type="AlphaFoldDB" id="A0A2I4EH29"/>
<dbReference type="InterPro" id="IPR044974">
    <property type="entry name" value="Disease_R_plants"/>
</dbReference>
<dbReference type="PRINTS" id="PR00364">
    <property type="entry name" value="DISEASERSIST"/>
</dbReference>
<dbReference type="GO" id="GO:0043531">
    <property type="term" value="F:ADP binding"/>
    <property type="evidence" value="ECO:0007669"/>
    <property type="project" value="InterPro"/>
</dbReference>
<keyword evidence="1" id="KW-0433">Leucine-rich repeat</keyword>
<keyword evidence="3" id="KW-0611">Plant defense</keyword>
<evidence type="ECO:0000313" key="6">
    <source>
        <dbReference type="Proteomes" id="UP000235220"/>
    </source>
</evidence>
<sequence length="1159" mass="132235">MTSSIAFPGLYSSSPSSDSSSSTCQWSYDVFLSFRGEDTRNNFTAHLCSALYQKGINTYIDDDQLKRGEEISSALVKAIEESRISIVILSENYASSTWCLEELIKILECKESKQQIVLPVFYKVDPSIVRHQKSNFEESLAKHEDRLKDEGKVKKWRTALKQVASISGWHLGINGDEANFIKKIVQEVSRIVNCIYLNVALYPVGIESRVNNINMLLSIGTKDTRMVGIFGIGGIGKTTIAKATYNLIADQFEGSCFLANVRETSKQELGLIRLQETILSEIIGDSCLKLQNVDQGINVIKQRLCRKKILLVLDDVDHSNQLEKLCERCSWFGLGSRIIITTRDKHLLAQHNVYLTYNMKELDHDEALQLFSRYAFKNVRPNDSFVELTKLALHYAGGLPLALIVVGSNLYDKDIHYWKCELEKYKRIPEENIQEVLKISYDGLDEYAQKIFLDIACFFRGEKREYVTKILENCGFFPDSGIKKLIDKCLITIDRYDQLMMHDLLEDMGKEIVRKESPEEPGRRSRLWFHEDIRYVLEENTGTNQIEGILIDLPRGDRMIRLSPKVFTKMKRLRLFINRNARFCGRLNYLSNELRVIDWPHYPLHSLPSNFHGEKLVDFRMPRSLIKKIDEGLFFKNLTAIDFHGCESLTKISDLSSSSSLKELILDDCRNLVELHDSVGFLDKLEKLSLDGCSNLESLPRRFKLRSLKQLNLEGCPSLQNFPEIECEMGHLKAVLLNETVIEELPSSIKYLSGLQELSLKGCKSLVHLPGSIFQLQHLEELWVNDCPNLVNFGKEEGNNRQLMPCPVSTALAPTNNSSNNSSDIDCFSMAFPSLAHLNLLNCPLSESNLFRTFNYSTTLQELNLSESDIVSLPSCIKTFVQLRYLDLDNCKQLEEILQLPPNIEQVSAEGCMLLESFPQVSAKFQFNTYNLPELRLINLSSCPKMLINIGIPLPNPLLLEGHLPECNIILPGNRIPDWFDYCKETNSNSNSCEIDINGPLCLDEIAAIAFCAVVAPNPERNTYFIVSIKDIAIGEIEWFCSTNSDHVCLGYSVEKSLEIPQKYLDGDILRFTFDSDPIMKAIFKSCGIHVIFKHEKNVKDHAVDPMDGIQLISKRRRDECEHNMDPDDDWYSQQRRHFRYGGGTLLDDDFNEDLDLEL</sequence>
<dbReference type="InterPro" id="IPR032675">
    <property type="entry name" value="LRR_dom_sf"/>
</dbReference>
<dbReference type="Pfam" id="PF23286">
    <property type="entry name" value="LRR_13"/>
    <property type="match status" value="1"/>
</dbReference>
<dbReference type="Proteomes" id="UP000235220">
    <property type="component" value="Chromosome 6"/>
</dbReference>
<dbReference type="Gene3D" id="3.40.50.300">
    <property type="entry name" value="P-loop containing nucleotide triphosphate hydrolases"/>
    <property type="match status" value="1"/>
</dbReference>
<evidence type="ECO:0000256" key="3">
    <source>
        <dbReference type="ARBA" id="ARBA00022821"/>
    </source>
</evidence>
<dbReference type="SUPFAM" id="SSF52200">
    <property type="entry name" value="Toll/Interleukin receptor TIR domain"/>
    <property type="match status" value="1"/>
</dbReference>
<reference evidence="7" key="1">
    <citation type="submission" date="2025-08" db="UniProtKB">
        <authorList>
            <consortium name="RefSeq"/>
        </authorList>
    </citation>
    <scope>IDENTIFICATION</scope>
    <source>
        <tissue evidence="7">Leaves</tissue>
    </source>
</reference>
<protein>
    <submittedName>
        <fullName evidence="7">Disease resistance protein RPV1-like</fullName>
    </submittedName>
</protein>
<feature type="region of interest" description="Disordered" evidence="5">
    <location>
        <begin position="1"/>
        <end position="22"/>
    </location>
</feature>
<dbReference type="InterPro" id="IPR027417">
    <property type="entry name" value="P-loop_NTPase"/>
</dbReference>
<keyword evidence="4" id="KW-0520">NAD</keyword>